<dbReference type="AlphaFoldDB" id="A0A6C0BYQ7"/>
<dbReference type="Pfam" id="PF03357">
    <property type="entry name" value="Snf7"/>
    <property type="match status" value="1"/>
</dbReference>
<dbReference type="InterPro" id="IPR005024">
    <property type="entry name" value="Snf7_fam"/>
</dbReference>
<name>A0A6C0BYQ7_9ZZZZ</name>
<feature type="region of interest" description="Disordered" evidence="1">
    <location>
        <begin position="8"/>
        <end position="63"/>
    </location>
</feature>
<reference evidence="2" key="1">
    <citation type="journal article" date="2020" name="Nature">
        <title>Giant virus diversity and host interactions through global metagenomics.</title>
        <authorList>
            <person name="Schulz F."/>
            <person name="Roux S."/>
            <person name="Paez-Espino D."/>
            <person name="Jungbluth S."/>
            <person name="Walsh D.A."/>
            <person name="Denef V.J."/>
            <person name="McMahon K.D."/>
            <person name="Konstantinidis K.T."/>
            <person name="Eloe-Fadrosh E.A."/>
            <person name="Kyrpides N.C."/>
            <person name="Woyke T."/>
        </authorList>
    </citation>
    <scope>NUCLEOTIDE SEQUENCE</scope>
    <source>
        <strain evidence="2">GVMAG-M-3300020166-5</strain>
    </source>
</reference>
<proteinExistence type="predicted"/>
<evidence type="ECO:0000256" key="1">
    <source>
        <dbReference type="SAM" id="MobiDB-lite"/>
    </source>
</evidence>
<sequence length="321" mass="36218">MLPSIFIREHSANDAEHSANDAEHSANDAEHSANDAEHSANDAEHSDVDTPPPSPKQPPPPAAAAMLISANNHIQHTASSNSYLSTSSLYSLFSWLGTSLYSLTKIPSSFSYSSNPEYDHEQVLTTMRKLHNHLRFLDAKIDRMNINTMGFATKAKNLYNNKKITSAMHQIRLKKMYDHEIQKLEALKFNIESQILHMDSVEIMMVTVDTIKDTSEYYQNIHSNINISQLENTLDEMVEHRDDSTDIQSILSDFNAFKEATYDEDELLNELKEMSLDTGTEQASQSHIHLADLPEAPIHPLPSKKQKNLAEIKKDNVEVAF</sequence>
<dbReference type="GO" id="GO:0032511">
    <property type="term" value="P:late endosome to vacuole transport via multivesicular body sorting pathway"/>
    <property type="evidence" value="ECO:0007669"/>
    <property type="project" value="TreeGrafter"/>
</dbReference>
<feature type="compositionally biased region" description="Pro residues" evidence="1">
    <location>
        <begin position="50"/>
        <end position="62"/>
    </location>
</feature>
<accession>A0A6C0BYQ7</accession>
<feature type="compositionally biased region" description="Basic and acidic residues" evidence="1">
    <location>
        <begin position="8"/>
        <end position="48"/>
    </location>
</feature>
<organism evidence="2">
    <name type="scientific">viral metagenome</name>
    <dbReference type="NCBI Taxonomy" id="1070528"/>
    <lineage>
        <taxon>unclassified sequences</taxon>
        <taxon>metagenomes</taxon>
        <taxon>organismal metagenomes</taxon>
    </lineage>
</organism>
<dbReference type="GO" id="GO:0006900">
    <property type="term" value="P:vesicle budding from membrane"/>
    <property type="evidence" value="ECO:0007669"/>
    <property type="project" value="TreeGrafter"/>
</dbReference>
<evidence type="ECO:0000313" key="2">
    <source>
        <dbReference type="EMBL" id="QHS96694.1"/>
    </source>
</evidence>
<dbReference type="GO" id="GO:0005771">
    <property type="term" value="C:multivesicular body"/>
    <property type="evidence" value="ECO:0007669"/>
    <property type="project" value="TreeGrafter"/>
</dbReference>
<dbReference type="EMBL" id="MN739278">
    <property type="protein sequence ID" value="QHS96694.1"/>
    <property type="molecule type" value="Genomic_DNA"/>
</dbReference>
<protein>
    <submittedName>
        <fullName evidence="2">Uncharacterized protein</fullName>
    </submittedName>
</protein>
<dbReference type="PANTHER" id="PTHR22761">
    <property type="entry name" value="CHARGED MULTIVESICULAR BODY PROTEIN"/>
    <property type="match status" value="1"/>
</dbReference>
<dbReference type="Gene3D" id="6.10.140.1230">
    <property type="match status" value="1"/>
</dbReference>